<dbReference type="NCBIfam" id="TIGR02532">
    <property type="entry name" value="IV_pilin_GFxxxE"/>
    <property type="match status" value="1"/>
</dbReference>
<keyword evidence="4" id="KW-1185">Reference proteome</keyword>
<name>A0ABS9PCK1_9GAMM</name>
<dbReference type="InterPro" id="IPR045584">
    <property type="entry name" value="Pilin-like"/>
</dbReference>
<evidence type="ECO:0000256" key="2">
    <source>
        <dbReference type="SAM" id="Phobius"/>
    </source>
</evidence>
<evidence type="ECO:0000313" key="4">
    <source>
        <dbReference type="Proteomes" id="UP000814385"/>
    </source>
</evidence>
<keyword evidence="2" id="KW-0812">Transmembrane</keyword>
<dbReference type="EMBL" id="JABFUC010000016">
    <property type="protein sequence ID" value="MCG6659487.1"/>
    <property type="molecule type" value="Genomic_DNA"/>
</dbReference>
<feature type="region of interest" description="Disordered" evidence="1">
    <location>
        <begin position="11"/>
        <end position="33"/>
    </location>
</feature>
<dbReference type="PANTHER" id="PTHR30093:SF47">
    <property type="entry name" value="TYPE IV PILUS NON-CORE MINOR PILIN PILE"/>
    <property type="match status" value="1"/>
</dbReference>
<dbReference type="SUPFAM" id="SSF54523">
    <property type="entry name" value="Pili subunits"/>
    <property type="match status" value="1"/>
</dbReference>
<dbReference type="Pfam" id="PF16732">
    <property type="entry name" value="ComP_DUS"/>
    <property type="match status" value="1"/>
</dbReference>
<accession>A0ABS9PCK1</accession>
<gene>
    <name evidence="3" type="ORF">HOP52_17175</name>
</gene>
<keyword evidence="2" id="KW-1133">Transmembrane helix</keyword>
<dbReference type="Proteomes" id="UP000814385">
    <property type="component" value="Unassembled WGS sequence"/>
</dbReference>
<dbReference type="InterPro" id="IPR012902">
    <property type="entry name" value="N_methyl_site"/>
</dbReference>
<dbReference type="PANTHER" id="PTHR30093">
    <property type="entry name" value="GENERAL SECRETION PATHWAY PROTEIN G"/>
    <property type="match status" value="1"/>
</dbReference>
<organism evidence="3 4">
    <name type="scientific">Billgrantia campisalis</name>
    <dbReference type="NCBI Taxonomy" id="74661"/>
    <lineage>
        <taxon>Bacteria</taxon>
        <taxon>Pseudomonadati</taxon>
        <taxon>Pseudomonadota</taxon>
        <taxon>Gammaproteobacteria</taxon>
        <taxon>Oceanospirillales</taxon>
        <taxon>Halomonadaceae</taxon>
        <taxon>Billgrantia</taxon>
    </lineage>
</organism>
<sequence length="155" mass="16884">MIHTETKCNQVREKRRVTTTATRPRQRASEGASRRPAVGFTLIELLIAVAIIGILASIAYPSYQNYVKNARVSDGQAKLMELAGQLERCFTNEYSYDGCVSLPADSDDGYYEITGSPSSTSYTLTATHSGNQVKDACKTMTIDQTGQTTPGSGCW</sequence>
<dbReference type="Gene3D" id="3.30.700.10">
    <property type="entry name" value="Glycoprotein, Type 4 Pilin"/>
    <property type="match status" value="1"/>
</dbReference>
<dbReference type="InterPro" id="IPR031982">
    <property type="entry name" value="PilE-like"/>
</dbReference>
<dbReference type="Pfam" id="PF07963">
    <property type="entry name" value="N_methyl"/>
    <property type="match status" value="1"/>
</dbReference>
<comment type="caution">
    <text evidence="3">The sequence shown here is derived from an EMBL/GenBank/DDBJ whole genome shotgun (WGS) entry which is preliminary data.</text>
</comment>
<evidence type="ECO:0000256" key="1">
    <source>
        <dbReference type="SAM" id="MobiDB-lite"/>
    </source>
</evidence>
<reference evidence="3 4" key="1">
    <citation type="submission" date="2020-05" db="EMBL/GenBank/DDBJ databases">
        <title>Comparative genomic analysis of denitrifying bacteria from Halomonas genus.</title>
        <authorList>
            <person name="Wang L."/>
            <person name="Shao Z."/>
        </authorList>
    </citation>
    <scope>NUCLEOTIDE SEQUENCE [LARGE SCALE GENOMIC DNA]</scope>
    <source>
        <strain evidence="3 4">A4</strain>
    </source>
</reference>
<evidence type="ECO:0000313" key="3">
    <source>
        <dbReference type="EMBL" id="MCG6659487.1"/>
    </source>
</evidence>
<protein>
    <submittedName>
        <fullName evidence="3">Type IV pilin protein</fullName>
    </submittedName>
</protein>
<feature type="transmembrane region" description="Helical" evidence="2">
    <location>
        <begin position="37"/>
        <end position="60"/>
    </location>
</feature>
<keyword evidence="2" id="KW-0472">Membrane</keyword>
<proteinExistence type="predicted"/>